<dbReference type="AlphaFoldDB" id="X1T2S4"/>
<accession>X1T2S4</accession>
<organism evidence="1">
    <name type="scientific">marine sediment metagenome</name>
    <dbReference type="NCBI Taxonomy" id="412755"/>
    <lineage>
        <taxon>unclassified sequences</taxon>
        <taxon>metagenomes</taxon>
        <taxon>ecological metagenomes</taxon>
    </lineage>
</organism>
<feature type="non-terminal residue" evidence="1">
    <location>
        <position position="169"/>
    </location>
</feature>
<name>X1T2S4_9ZZZZ</name>
<evidence type="ECO:0000313" key="1">
    <source>
        <dbReference type="EMBL" id="GAI99617.1"/>
    </source>
</evidence>
<protein>
    <submittedName>
        <fullName evidence="1">Uncharacterized protein</fullName>
    </submittedName>
</protein>
<comment type="caution">
    <text evidence="1">The sequence shown here is derived from an EMBL/GenBank/DDBJ whole genome shotgun (WGS) entry which is preliminary data.</text>
</comment>
<reference evidence="1" key="1">
    <citation type="journal article" date="2014" name="Front. Microbiol.">
        <title>High frequency of phylogenetically diverse reductive dehalogenase-homologous genes in deep subseafloor sedimentary metagenomes.</title>
        <authorList>
            <person name="Kawai M."/>
            <person name="Futagami T."/>
            <person name="Toyoda A."/>
            <person name="Takaki Y."/>
            <person name="Nishi S."/>
            <person name="Hori S."/>
            <person name="Arai W."/>
            <person name="Tsubouchi T."/>
            <person name="Morono Y."/>
            <person name="Uchiyama I."/>
            <person name="Ito T."/>
            <person name="Fujiyama A."/>
            <person name="Inagaki F."/>
            <person name="Takami H."/>
        </authorList>
    </citation>
    <scope>NUCLEOTIDE SEQUENCE</scope>
    <source>
        <strain evidence="1">Expedition CK06-06</strain>
    </source>
</reference>
<gene>
    <name evidence="1" type="ORF">S12H4_29718</name>
</gene>
<dbReference type="EMBL" id="BARW01017168">
    <property type="protein sequence ID" value="GAI99617.1"/>
    <property type="molecule type" value="Genomic_DNA"/>
</dbReference>
<proteinExistence type="predicted"/>
<sequence>MTVTVLGKNYIQISACDAITDWDFNRVETDSVTRKEGDASLCGILNSVGNNDAIYEPGGFIDLSGVKHLRLWFLATVGALLNTDALGGIQLIVSDGVDTAYYYVSGRDTYPGGYMNLVADVSRTQDAGTKPTNMAECTSVGVRMNLISSAKNAINTWIDNLCICDGLIA</sequence>